<sequence length="59" mass="6995">MVEYAQELYNRMEHRCDVQKRSLMDDHFIINALQVHQRDVMLVMQNVLTLPRPGQVARG</sequence>
<organism evidence="1 2">
    <name type="scientific">Ramazzottius varieornatus</name>
    <name type="common">Water bear</name>
    <name type="synonym">Tardigrade</name>
    <dbReference type="NCBI Taxonomy" id="947166"/>
    <lineage>
        <taxon>Eukaryota</taxon>
        <taxon>Metazoa</taxon>
        <taxon>Ecdysozoa</taxon>
        <taxon>Tardigrada</taxon>
        <taxon>Eutardigrada</taxon>
        <taxon>Parachela</taxon>
        <taxon>Hypsibioidea</taxon>
        <taxon>Ramazzottiidae</taxon>
        <taxon>Ramazzottius</taxon>
    </lineage>
</organism>
<dbReference type="AlphaFoldDB" id="A0A1D1WAD8"/>
<dbReference type="Proteomes" id="UP000186922">
    <property type="component" value="Unassembled WGS sequence"/>
</dbReference>
<name>A0A1D1WAD8_RAMVA</name>
<proteinExistence type="predicted"/>
<evidence type="ECO:0000313" key="2">
    <source>
        <dbReference type="Proteomes" id="UP000186922"/>
    </source>
</evidence>
<protein>
    <submittedName>
        <fullName evidence="1">Uncharacterized protein</fullName>
    </submittedName>
</protein>
<evidence type="ECO:0000313" key="1">
    <source>
        <dbReference type="EMBL" id="GAV08209.1"/>
    </source>
</evidence>
<reference evidence="1 2" key="1">
    <citation type="journal article" date="2016" name="Nat. Commun.">
        <title>Extremotolerant tardigrade genome and improved radiotolerance of human cultured cells by tardigrade-unique protein.</title>
        <authorList>
            <person name="Hashimoto T."/>
            <person name="Horikawa D.D."/>
            <person name="Saito Y."/>
            <person name="Kuwahara H."/>
            <person name="Kozuka-Hata H."/>
            <person name="Shin-I T."/>
            <person name="Minakuchi Y."/>
            <person name="Ohishi K."/>
            <person name="Motoyama A."/>
            <person name="Aizu T."/>
            <person name="Enomoto A."/>
            <person name="Kondo K."/>
            <person name="Tanaka S."/>
            <person name="Hara Y."/>
            <person name="Koshikawa S."/>
            <person name="Sagara H."/>
            <person name="Miura T."/>
            <person name="Yokobori S."/>
            <person name="Miyagawa K."/>
            <person name="Suzuki Y."/>
            <person name="Kubo T."/>
            <person name="Oyama M."/>
            <person name="Kohara Y."/>
            <person name="Fujiyama A."/>
            <person name="Arakawa K."/>
            <person name="Katayama T."/>
            <person name="Toyoda A."/>
            <person name="Kunieda T."/>
        </authorList>
    </citation>
    <scope>NUCLEOTIDE SEQUENCE [LARGE SCALE GENOMIC DNA]</scope>
    <source>
        <strain evidence="1 2">YOKOZUNA-1</strain>
    </source>
</reference>
<gene>
    <name evidence="1" type="primary">RvY_17935-1</name>
    <name evidence="1" type="synonym">RvY_17935.1</name>
    <name evidence="1" type="ORF">RvY_17935</name>
</gene>
<accession>A0A1D1WAD8</accession>
<dbReference type="EMBL" id="BDGG01000017">
    <property type="protein sequence ID" value="GAV08209.1"/>
    <property type="molecule type" value="Genomic_DNA"/>
</dbReference>
<keyword evidence="2" id="KW-1185">Reference proteome</keyword>
<comment type="caution">
    <text evidence="1">The sequence shown here is derived from an EMBL/GenBank/DDBJ whole genome shotgun (WGS) entry which is preliminary data.</text>
</comment>